<accession>A0A1H4PR11</accession>
<feature type="compositionally biased region" description="Polar residues" evidence="1">
    <location>
        <begin position="60"/>
        <end position="75"/>
    </location>
</feature>
<evidence type="ECO:0000313" key="4">
    <source>
        <dbReference type="Proteomes" id="UP000183750"/>
    </source>
</evidence>
<evidence type="ECO:0000256" key="2">
    <source>
        <dbReference type="SAM" id="Phobius"/>
    </source>
</evidence>
<dbReference type="RefSeq" id="WP_074731855.1">
    <property type="nucleotide sequence ID" value="NZ_FNSQ01000005.1"/>
</dbReference>
<name>A0A1H4PR11_9MICO</name>
<dbReference type="OrthoDB" id="5083327at2"/>
<keyword evidence="2" id="KW-0472">Membrane</keyword>
<dbReference type="AlphaFoldDB" id="A0A1H4PR11"/>
<feature type="compositionally biased region" description="Basic and acidic residues" evidence="1">
    <location>
        <begin position="78"/>
        <end position="89"/>
    </location>
</feature>
<keyword evidence="2" id="KW-1133">Transmembrane helix</keyword>
<evidence type="ECO:0000256" key="1">
    <source>
        <dbReference type="SAM" id="MobiDB-lite"/>
    </source>
</evidence>
<gene>
    <name evidence="3" type="ORF">SAMN04489807_2877</name>
</gene>
<feature type="region of interest" description="Disordered" evidence="1">
    <location>
        <begin position="40"/>
        <end position="98"/>
    </location>
</feature>
<keyword evidence="4" id="KW-1185">Reference proteome</keyword>
<dbReference type="Proteomes" id="UP000183750">
    <property type="component" value="Unassembled WGS sequence"/>
</dbReference>
<feature type="transmembrane region" description="Helical" evidence="2">
    <location>
        <begin position="114"/>
        <end position="134"/>
    </location>
</feature>
<protein>
    <submittedName>
        <fullName evidence="3">Uncharacterized protein</fullName>
    </submittedName>
</protein>
<sequence>MLDVEDSVELRALQARAYGRSGALSDAEAERLRELEAARVSEDGLAATTAPVTAAPASQPGESAPQTGESASQPGESAPHREPAHRRPTDAVVATDPGPHDVSARTVLRRRWPVVLGVSVVFVVVGVLLGWLLFADRGPRPLQLTTTQQDWQAALIASGDFDSGSIRALQEEEGVVIWFATKEGGANVCLVLGDDRATAPACTTREQASIQGVNATLTTVVDESQSYDVEVQMLLTPKGEPAIIARSYITSPQTTATFASQEEVEAAEALAEATGLDRRSIAVVGYDAGVPIWTGIDMATQRFCLVFDGSMPDPPMVCDDSLMLSGAESTLALDVEDAGGVATRYEYRFGYGQQYLTVTKGEAGDDAAGD</sequence>
<keyword evidence="2" id="KW-0812">Transmembrane</keyword>
<reference evidence="4" key="1">
    <citation type="submission" date="2016-10" db="EMBL/GenBank/DDBJ databases">
        <authorList>
            <person name="Varghese N."/>
            <person name="Submissions S."/>
        </authorList>
    </citation>
    <scope>NUCLEOTIDE SEQUENCE [LARGE SCALE GENOMIC DNA]</scope>
    <source>
        <strain evidence="4">DSM 16089</strain>
    </source>
</reference>
<dbReference type="EMBL" id="FNSQ01000005">
    <property type="protein sequence ID" value="SEC09897.1"/>
    <property type="molecule type" value="Genomic_DNA"/>
</dbReference>
<evidence type="ECO:0000313" key="3">
    <source>
        <dbReference type="EMBL" id="SEC09897.1"/>
    </source>
</evidence>
<proteinExistence type="predicted"/>
<feature type="compositionally biased region" description="Low complexity" evidence="1">
    <location>
        <begin position="46"/>
        <end position="57"/>
    </location>
</feature>
<organism evidence="3 4">
    <name type="scientific">Microbacterium hydrocarbonoxydans</name>
    <dbReference type="NCBI Taxonomy" id="273678"/>
    <lineage>
        <taxon>Bacteria</taxon>
        <taxon>Bacillati</taxon>
        <taxon>Actinomycetota</taxon>
        <taxon>Actinomycetes</taxon>
        <taxon>Micrococcales</taxon>
        <taxon>Microbacteriaceae</taxon>
        <taxon>Microbacterium</taxon>
    </lineage>
</organism>